<keyword evidence="2" id="KW-1185">Reference proteome</keyword>
<dbReference type="EMBL" id="VIEB01001621">
    <property type="protein sequence ID" value="TQD71081.1"/>
    <property type="molecule type" value="Genomic_DNA"/>
</dbReference>
<accession>A0A540KA22</accession>
<name>A0A540KA22_MALBA</name>
<evidence type="ECO:0000313" key="2">
    <source>
        <dbReference type="Proteomes" id="UP000315295"/>
    </source>
</evidence>
<dbReference type="STRING" id="106549.A0A540KA22"/>
<gene>
    <name evidence="1" type="ORF">C1H46_043384</name>
</gene>
<protein>
    <submittedName>
        <fullName evidence="1">Uncharacterized protein</fullName>
    </submittedName>
</protein>
<dbReference type="AlphaFoldDB" id="A0A540KA22"/>
<reference evidence="1 2" key="1">
    <citation type="journal article" date="2019" name="G3 (Bethesda)">
        <title>Sequencing of a Wild Apple (Malus baccata) Genome Unravels the Differences Between Cultivated and Wild Apple Species Regarding Disease Resistance and Cold Tolerance.</title>
        <authorList>
            <person name="Chen X."/>
        </authorList>
    </citation>
    <scope>NUCLEOTIDE SEQUENCE [LARGE SCALE GENOMIC DNA]</scope>
    <source>
        <strain evidence="2">cv. Shandingzi</strain>
        <tissue evidence="1">Leaves</tissue>
    </source>
</reference>
<evidence type="ECO:0000313" key="1">
    <source>
        <dbReference type="EMBL" id="TQD71081.1"/>
    </source>
</evidence>
<comment type="caution">
    <text evidence="1">The sequence shown here is derived from an EMBL/GenBank/DDBJ whole genome shotgun (WGS) entry which is preliminary data.</text>
</comment>
<dbReference type="Proteomes" id="UP000315295">
    <property type="component" value="Unassembled WGS sequence"/>
</dbReference>
<sequence>MGQEQQLITKWEGSVDWRSRPAIRGHHGGMLASSFVLGMCLPCAAIRDHHGGMHASIQHIISYTK</sequence>
<organism evidence="1 2">
    <name type="scientific">Malus baccata</name>
    <name type="common">Siberian crab apple</name>
    <name type="synonym">Pyrus baccata</name>
    <dbReference type="NCBI Taxonomy" id="106549"/>
    <lineage>
        <taxon>Eukaryota</taxon>
        <taxon>Viridiplantae</taxon>
        <taxon>Streptophyta</taxon>
        <taxon>Embryophyta</taxon>
        <taxon>Tracheophyta</taxon>
        <taxon>Spermatophyta</taxon>
        <taxon>Magnoliopsida</taxon>
        <taxon>eudicotyledons</taxon>
        <taxon>Gunneridae</taxon>
        <taxon>Pentapetalae</taxon>
        <taxon>rosids</taxon>
        <taxon>fabids</taxon>
        <taxon>Rosales</taxon>
        <taxon>Rosaceae</taxon>
        <taxon>Amygdaloideae</taxon>
        <taxon>Maleae</taxon>
        <taxon>Malus</taxon>
    </lineage>
</organism>
<proteinExistence type="predicted"/>